<feature type="transmembrane region" description="Helical" evidence="11">
    <location>
        <begin position="28"/>
        <end position="48"/>
    </location>
</feature>
<dbReference type="GO" id="GO:0031992">
    <property type="term" value="F:energy transducer activity"/>
    <property type="evidence" value="ECO:0007669"/>
    <property type="project" value="TreeGrafter"/>
</dbReference>
<evidence type="ECO:0000256" key="1">
    <source>
        <dbReference type="ARBA" id="ARBA00004383"/>
    </source>
</evidence>
<dbReference type="EMBL" id="CP025120">
    <property type="protein sequence ID" value="AUD77861.1"/>
    <property type="molecule type" value="Genomic_DNA"/>
</dbReference>
<evidence type="ECO:0000256" key="9">
    <source>
        <dbReference type="ARBA" id="ARBA00023136"/>
    </source>
</evidence>
<evidence type="ECO:0000256" key="4">
    <source>
        <dbReference type="ARBA" id="ARBA00022475"/>
    </source>
</evidence>
<dbReference type="GO" id="GO:0055085">
    <property type="term" value="P:transmembrane transport"/>
    <property type="evidence" value="ECO:0007669"/>
    <property type="project" value="InterPro"/>
</dbReference>
<gene>
    <name evidence="13" type="ORF">CW740_00865</name>
</gene>
<dbReference type="AlphaFoldDB" id="A0A2K9ART2"/>
<feature type="region of interest" description="Disordered" evidence="10">
    <location>
        <begin position="73"/>
        <end position="94"/>
    </location>
</feature>
<dbReference type="InterPro" id="IPR006260">
    <property type="entry name" value="TonB/TolA_C"/>
</dbReference>
<dbReference type="InterPro" id="IPR037682">
    <property type="entry name" value="TonB_C"/>
</dbReference>
<protein>
    <submittedName>
        <fullName evidence="13">Energy transducer TonB</fullName>
    </submittedName>
</protein>
<evidence type="ECO:0000313" key="13">
    <source>
        <dbReference type="EMBL" id="AUD77861.1"/>
    </source>
</evidence>
<keyword evidence="3" id="KW-0813">Transport</keyword>
<evidence type="ECO:0000256" key="5">
    <source>
        <dbReference type="ARBA" id="ARBA00022519"/>
    </source>
</evidence>
<keyword evidence="14" id="KW-1185">Reference proteome</keyword>
<accession>A0A2K9ART2</accession>
<dbReference type="OrthoDB" id="9803361at2"/>
<sequence>MSQVNPTADKELVKLNQSPVRDGDRLKFTLFLAICFHLLLLLGVRFVLPESEPSQIPIALDVTLAQRESIDAPEKADFVGQTNQQGAGESETAERATTKLENFKNIEGQTDMPSLELIPEQHQSQQALQLVTTEQSQQAVEQPIETKDNQQNTPDQIDKPTEITPPPEQLEQYNLEQDVVNQLQTRGLKKRQISAAIYESPADAEYLELWRKKIEQVGNLHYPEQAKRLGIYGSLTLKVSIDKDGSLLDVVILRSSGEKILDQAALDIVRLSAPFEPLPESIRHNTDILEIVRTWQFKPDNSLNTRN</sequence>
<dbReference type="PROSITE" id="PS52015">
    <property type="entry name" value="TONB_CTD"/>
    <property type="match status" value="1"/>
</dbReference>
<dbReference type="GO" id="GO:0015031">
    <property type="term" value="P:protein transport"/>
    <property type="evidence" value="ECO:0007669"/>
    <property type="project" value="UniProtKB-KW"/>
</dbReference>
<dbReference type="SUPFAM" id="SSF74653">
    <property type="entry name" value="TolA/TonB C-terminal domain"/>
    <property type="match status" value="1"/>
</dbReference>
<dbReference type="InterPro" id="IPR051045">
    <property type="entry name" value="TonB-dependent_transducer"/>
</dbReference>
<keyword evidence="5" id="KW-0997">Cell inner membrane</keyword>
<comment type="subcellular location">
    <subcellularLocation>
        <location evidence="1">Cell inner membrane</location>
        <topology evidence="1">Single-pass membrane protein</topology>
        <orientation evidence="1">Periplasmic side</orientation>
    </subcellularLocation>
</comment>
<dbReference type="Gene3D" id="3.30.1150.10">
    <property type="match status" value="1"/>
</dbReference>
<dbReference type="PANTHER" id="PTHR33446:SF11">
    <property type="entry name" value="TONB3"/>
    <property type="match status" value="1"/>
</dbReference>
<keyword evidence="4" id="KW-1003">Cell membrane</keyword>
<feature type="domain" description="TonB C-terminal" evidence="12">
    <location>
        <begin position="207"/>
        <end position="306"/>
    </location>
</feature>
<keyword evidence="8 11" id="KW-1133">Transmembrane helix</keyword>
<keyword evidence="9 11" id="KW-0472">Membrane</keyword>
<name>A0A2K9ART2_9GAMM</name>
<comment type="similarity">
    <text evidence="2">Belongs to the TonB family.</text>
</comment>
<dbReference type="NCBIfam" id="TIGR01352">
    <property type="entry name" value="tonB_Cterm"/>
    <property type="match status" value="1"/>
</dbReference>
<evidence type="ECO:0000256" key="8">
    <source>
        <dbReference type="ARBA" id="ARBA00022989"/>
    </source>
</evidence>
<evidence type="ECO:0000256" key="7">
    <source>
        <dbReference type="ARBA" id="ARBA00022927"/>
    </source>
</evidence>
<evidence type="ECO:0000256" key="2">
    <source>
        <dbReference type="ARBA" id="ARBA00006555"/>
    </source>
</evidence>
<feature type="compositionally biased region" description="Polar residues" evidence="10">
    <location>
        <begin position="122"/>
        <end position="140"/>
    </location>
</feature>
<evidence type="ECO:0000256" key="3">
    <source>
        <dbReference type="ARBA" id="ARBA00022448"/>
    </source>
</evidence>
<evidence type="ECO:0000313" key="14">
    <source>
        <dbReference type="Proteomes" id="UP000232693"/>
    </source>
</evidence>
<feature type="region of interest" description="Disordered" evidence="10">
    <location>
        <begin position="122"/>
        <end position="167"/>
    </location>
</feature>
<evidence type="ECO:0000259" key="12">
    <source>
        <dbReference type="PROSITE" id="PS52015"/>
    </source>
</evidence>
<reference evidence="13 14" key="1">
    <citation type="submission" date="2017-12" db="EMBL/GenBank/DDBJ databases">
        <title>Kangiella profundi FT102 completed genome.</title>
        <authorList>
            <person name="Xu J."/>
            <person name="Wang J."/>
            <person name="Lu Y."/>
        </authorList>
    </citation>
    <scope>NUCLEOTIDE SEQUENCE [LARGE SCALE GENOMIC DNA]</scope>
    <source>
        <strain evidence="13 14">FT102</strain>
    </source>
</reference>
<dbReference type="PANTHER" id="PTHR33446">
    <property type="entry name" value="PROTEIN TONB-RELATED"/>
    <property type="match status" value="1"/>
</dbReference>
<dbReference type="Proteomes" id="UP000232693">
    <property type="component" value="Chromosome"/>
</dbReference>
<dbReference type="RefSeq" id="WP_106645782.1">
    <property type="nucleotide sequence ID" value="NZ_BMGO01000001.1"/>
</dbReference>
<evidence type="ECO:0000256" key="11">
    <source>
        <dbReference type="SAM" id="Phobius"/>
    </source>
</evidence>
<dbReference type="Pfam" id="PF03544">
    <property type="entry name" value="TonB_C"/>
    <property type="match status" value="1"/>
</dbReference>
<keyword evidence="7" id="KW-0653">Protein transport</keyword>
<evidence type="ECO:0000256" key="6">
    <source>
        <dbReference type="ARBA" id="ARBA00022692"/>
    </source>
</evidence>
<proteinExistence type="inferred from homology"/>
<organism evidence="13 14">
    <name type="scientific">Kangiella profundi</name>
    <dbReference type="NCBI Taxonomy" id="1561924"/>
    <lineage>
        <taxon>Bacteria</taxon>
        <taxon>Pseudomonadati</taxon>
        <taxon>Pseudomonadota</taxon>
        <taxon>Gammaproteobacteria</taxon>
        <taxon>Kangiellales</taxon>
        <taxon>Kangiellaceae</taxon>
        <taxon>Kangiella</taxon>
    </lineage>
</organism>
<keyword evidence="6 11" id="KW-0812">Transmembrane</keyword>
<evidence type="ECO:0000256" key="10">
    <source>
        <dbReference type="SAM" id="MobiDB-lite"/>
    </source>
</evidence>
<dbReference type="GO" id="GO:0098797">
    <property type="term" value="C:plasma membrane protein complex"/>
    <property type="evidence" value="ECO:0007669"/>
    <property type="project" value="TreeGrafter"/>
</dbReference>
<dbReference type="KEGG" id="kpd:CW740_00865"/>